<reference evidence="2" key="1">
    <citation type="submission" date="2021-06" db="EMBL/GenBank/DDBJ databases">
        <authorList>
            <person name="Hodson N. C."/>
            <person name="Mongue J. A."/>
            <person name="Jaron S. K."/>
        </authorList>
    </citation>
    <scope>NUCLEOTIDE SEQUENCE</scope>
</reference>
<feature type="signal peptide" evidence="1">
    <location>
        <begin position="1"/>
        <end position="20"/>
    </location>
</feature>
<dbReference type="AlphaFoldDB" id="A0A8J2K3T3"/>
<accession>A0A8J2K3T3</accession>
<dbReference type="Proteomes" id="UP000708208">
    <property type="component" value="Unassembled WGS sequence"/>
</dbReference>
<dbReference type="EMBL" id="CAJVCH010229163">
    <property type="protein sequence ID" value="CAG7732345.1"/>
    <property type="molecule type" value="Genomic_DNA"/>
</dbReference>
<evidence type="ECO:0000256" key="1">
    <source>
        <dbReference type="SAM" id="SignalP"/>
    </source>
</evidence>
<protein>
    <submittedName>
        <fullName evidence="2">Uncharacterized protein</fullName>
    </submittedName>
</protein>
<evidence type="ECO:0000313" key="3">
    <source>
        <dbReference type="Proteomes" id="UP000708208"/>
    </source>
</evidence>
<name>A0A8J2K3T3_9HEXA</name>
<sequence>MRKFQVYLLVLCLIVTTTWAQENYPFYDVFHGLFSQGPQSRVYYYNNDYGQQQQPQQYPYYSDGVDRYQYQAPPENLDNEYEHHPQHHHSFYFNR</sequence>
<organism evidence="2 3">
    <name type="scientific">Allacma fusca</name>
    <dbReference type="NCBI Taxonomy" id="39272"/>
    <lineage>
        <taxon>Eukaryota</taxon>
        <taxon>Metazoa</taxon>
        <taxon>Ecdysozoa</taxon>
        <taxon>Arthropoda</taxon>
        <taxon>Hexapoda</taxon>
        <taxon>Collembola</taxon>
        <taxon>Symphypleona</taxon>
        <taxon>Sminthuridae</taxon>
        <taxon>Allacma</taxon>
    </lineage>
</organism>
<keyword evidence="1" id="KW-0732">Signal</keyword>
<keyword evidence="3" id="KW-1185">Reference proteome</keyword>
<evidence type="ECO:0000313" key="2">
    <source>
        <dbReference type="EMBL" id="CAG7732345.1"/>
    </source>
</evidence>
<comment type="caution">
    <text evidence="2">The sequence shown here is derived from an EMBL/GenBank/DDBJ whole genome shotgun (WGS) entry which is preliminary data.</text>
</comment>
<feature type="chain" id="PRO_5035315779" evidence="1">
    <location>
        <begin position="21"/>
        <end position="95"/>
    </location>
</feature>
<proteinExistence type="predicted"/>
<gene>
    <name evidence="2" type="ORF">AFUS01_LOCUS20866</name>
</gene>